<proteinExistence type="predicted"/>
<dbReference type="SUPFAM" id="SSF51126">
    <property type="entry name" value="Pectin lyase-like"/>
    <property type="match status" value="1"/>
</dbReference>
<accession>X0WPC5</accession>
<name>X0WPC5_9ZZZZ</name>
<protein>
    <recommendedName>
        <fullName evidence="2">Right handed beta helix domain-containing protein</fullName>
    </recommendedName>
</protein>
<evidence type="ECO:0000313" key="1">
    <source>
        <dbReference type="EMBL" id="GAG25062.1"/>
    </source>
</evidence>
<gene>
    <name evidence="1" type="ORF">S01H1_59122</name>
</gene>
<dbReference type="InterPro" id="IPR012334">
    <property type="entry name" value="Pectin_lyas_fold"/>
</dbReference>
<dbReference type="Gene3D" id="2.160.20.10">
    <property type="entry name" value="Single-stranded right-handed beta-helix, Pectin lyase-like"/>
    <property type="match status" value="1"/>
</dbReference>
<evidence type="ECO:0008006" key="2">
    <source>
        <dbReference type="Google" id="ProtNLM"/>
    </source>
</evidence>
<dbReference type="EMBL" id="BARS01038652">
    <property type="protein sequence ID" value="GAG25062.1"/>
    <property type="molecule type" value="Genomic_DNA"/>
</dbReference>
<dbReference type="AlphaFoldDB" id="X0WPC5"/>
<organism evidence="1">
    <name type="scientific">marine sediment metagenome</name>
    <dbReference type="NCBI Taxonomy" id="412755"/>
    <lineage>
        <taxon>unclassified sequences</taxon>
        <taxon>metagenomes</taxon>
        <taxon>ecological metagenomes</taxon>
    </lineage>
</organism>
<dbReference type="InterPro" id="IPR011050">
    <property type="entry name" value="Pectin_lyase_fold/virulence"/>
</dbReference>
<sequence>TVDGFQNTTADNWNIWNNTVYVGDGAIDEGIYLPNIGDITNVSIRNNIIQGVTNYPIYSNLAGGTIDILSIENNDFYANGTDAPQHDGAAPTNNTTQNNLTDNPIFVSAIDYHLQEGSPAIGAGLNVGLVTDYEDNPWRNPPSIGTYEYVPTGNYQASALLGAVGKTD</sequence>
<feature type="non-terminal residue" evidence="1">
    <location>
        <position position="1"/>
    </location>
</feature>
<comment type="caution">
    <text evidence="1">The sequence shown here is derived from an EMBL/GenBank/DDBJ whole genome shotgun (WGS) entry which is preliminary data.</text>
</comment>
<reference evidence="1" key="1">
    <citation type="journal article" date="2014" name="Front. Microbiol.">
        <title>High frequency of phylogenetically diverse reductive dehalogenase-homologous genes in deep subseafloor sedimentary metagenomes.</title>
        <authorList>
            <person name="Kawai M."/>
            <person name="Futagami T."/>
            <person name="Toyoda A."/>
            <person name="Takaki Y."/>
            <person name="Nishi S."/>
            <person name="Hori S."/>
            <person name="Arai W."/>
            <person name="Tsubouchi T."/>
            <person name="Morono Y."/>
            <person name="Uchiyama I."/>
            <person name="Ito T."/>
            <person name="Fujiyama A."/>
            <person name="Inagaki F."/>
            <person name="Takami H."/>
        </authorList>
    </citation>
    <scope>NUCLEOTIDE SEQUENCE</scope>
    <source>
        <strain evidence="1">Expedition CK06-06</strain>
    </source>
</reference>